<evidence type="ECO:0000256" key="4">
    <source>
        <dbReference type="ARBA" id="ARBA00023242"/>
    </source>
</evidence>
<dbReference type="KEGG" id="crq:GCK72_002647"/>
<dbReference type="GO" id="GO:0043596">
    <property type="term" value="C:nuclear replication fork"/>
    <property type="evidence" value="ECO:0007669"/>
    <property type="project" value="TreeGrafter"/>
</dbReference>
<keyword evidence="3" id="KW-0677">Repeat</keyword>
<comment type="caution">
    <text evidence="8">The sequence shown here is derived from an EMBL/GenBank/DDBJ whole genome shotgun (WGS) entry which is preliminary data.</text>
</comment>
<accession>A0A6A5HWQ9</accession>
<feature type="coiled-coil region" evidence="6">
    <location>
        <begin position="337"/>
        <end position="387"/>
    </location>
</feature>
<dbReference type="Pfam" id="PF12796">
    <property type="entry name" value="Ank_2"/>
    <property type="match status" value="1"/>
</dbReference>
<keyword evidence="2" id="KW-0433">Leucine-rich repeat</keyword>
<feature type="region of interest" description="Disordered" evidence="7">
    <location>
        <begin position="699"/>
        <end position="778"/>
    </location>
</feature>
<evidence type="ECO:0000313" key="9">
    <source>
        <dbReference type="Proteomes" id="UP000483820"/>
    </source>
</evidence>
<keyword evidence="5" id="KW-0040">ANK repeat</keyword>
<evidence type="ECO:0000256" key="7">
    <source>
        <dbReference type="SAM" id="MobiDB-lite"/>
    </source>
</evidence>
<dbReference type="InterPro" id="IPR002110">
    <property type="entry name" value="Ankyrin_rpt"/>
</dbReference>
<dbReference type="SUPFAM" id="SSF48452">
    <property type="entry name" value="TPR-like"/>
    <property type="match status" value="1"/>
</dbReference>
<dbReference type="InterPro" id="IPR036770">
    <property type="entry name" value="Ankyrin_rpt-contain_sf"/>
</dbReference>
<dbReference type="PROSITE" id="PS50088">
    <property type="entry name" value="ANK_REPEAT"/>
    <property type="match status" value="3"/>
</dbReference>
<protein>
    <submittedName>
        <fullName evidence="8">Uncharacterized protein</fullName>
    </submittedName>
</protein>
<dbReference type="InterPro" id="IPR011990">
    <property type="entry name" value="TPR-like_helical_dom_sf"/>
</dbReference>
<dbReference type="GO" id="GO:0031297">
    <property type="term" value="P:replication fork processing"/>
    <property type="evidence" value="ECO:0007669"/>
    <property type="project" value="TreeGrafter"/>
</dbReference>
<evidence type="ECO:0000256" key="3">
    <source>
        <dbReference type="ARBA" id="ARBA00022737"/>
    </source>
</evidence>
<dbReference type="Gene3D" id="1.25.40.10">
    <property type="entry name" value="Tetratricopeptide repeat domain"/>
    <property type="match status" value="1"/>
</dbReference>
<dbReference type="SMART" id="SM00028">
    <property type="entry name" value="TPR"/>
    <property type="match status" value="3"/>
</dbReference>
<dbReference type="SMART" id="SM00248">
    <property type="entry name" value="ANK"/>
    <property type="match status" value="3"/>
</dbReference>
<dbReference type="PROSITE" id="PS50297">
    <property type="entry name" value="ANK_REP_REGION"/>
    <property type="match status" value="3"/>
</dbReference>
<dbReference type="Proteomes" id="UP000483820">
    <property type="component" value="Chromosome I"/>
</dbReference>
<evidence type="ECO:0000256" key="6">
    <source>
        <dbReference type="SAM" id="Coils"/>
    </source>
</evidence>
<dbReference type="Pfam" id="PF13857">
    <property type="entry name" value="Ank_5"/>
    <property type="match status" value="1"/>
</dbReference>
<dbReference type="SUPFAM" id="SSF48403">
    <property type="entry name" value="Ankyrin repeat"/>
    <property type="match status" value="1"/>
</dbReference>
<dbReference type="GO" id="GO:0000724">
    <property type="term" value="P:double-strand break repair via homologous recombination"/>
    <property type="evidence" value="ECO:0007669"/>
    <property type="project" value="TreeGrafter"/>
</dbReference>
<keyword evidence="6" id="KW-0175">Coiled coil</keyword>
<keyword evidence="4" id="KW-0539">Nucleus</keyword>
<name>A0A6A5HWQ9_CAERE</name>
<dbReference type="InterPro" id="IPR019734">
    <property type="entry name" value="TPR_rpt"/>
</dbReference>
<feature type="repeat" description="ANK" evidence="5">
    <location>
        <begin position="500"/>
        <end position="533"/>
    </location>
</feature>
<dbReference type="CTD" id="9810196"/>
<dbReference type="RefSeq" id="XP_053592174.1">
    <property type="nucleotide sequence ID" value="XM_053723529.1"/>
</dbReference>
<feature type="repeat" description="ANK" evidence="5">
    <location>
        <begin position="580"/>
        <end position="612"/>
    </location>
</feature>
<evidence type="ECO:0000256" key="5">
    <source>
        <dbReference type="PROSITE-ProRule" id="PRU00023"/>
    </source>
</evidence>
<gene>
    <name evidence="8" type="ORF">GCK72_002647</name>
</gene>
<evidence type="ECO:0000256" key="2">
    <source>
        <dbReference type="ARBA" id="ARBA00022614"/>
    </source>
</evidence>
<feature type="compositionally biased region" description="Polar residues" evidence="7">
    <location>
        <begin position="729"/>
        <end position="738"/>
    </location>
</feature>
<comment type="subcellular location">
    <subcellularLocation>
        <location evidence="1">Nucleus</location>
    </subcellularLocation>
</comment>
<dbReference type="GeneID" id="9810196"/>
<evidence type="ECO:0000256" key="1">
    <source>
        <dbReference type="ARBA" id="ARBA00004123"/>
    </source>
</evidence>
<dbReference type="PANTHER" id="PTHR46358">
    <property type="entry name" value="TONSOKU-LIKE PROTEIN"/>
    <property type="match status" value="1"/>
</dbReference>
<feature type="repeat" description="ANK" evidence="5">
    <location>
        <begin position="534"/>
        <end position="566"/>
    </location>
</feature>
<dbReference type="Gene3D" id="1.25.40.20">
    <property type="entry name" value="Ankyrin repeat-containing domain"/>
    <property type="match status" value="1"/>
</dbReference>
<dbReference type="AlphaFoldDB" id="A0A6A5HWQ9"/>
<evidence type="ECO:0000313" key="8">
    <source>
        <dbReference type="EMBL" id="KAF1770823.1"/>
    </source>
</evidence>
<proteinExistence type="predicted"/>
<reference evidence="8 9" key="1">
    <citation type="submission" date="2019-12" db="EMBL/GenBank/DDBJ databases">
        <title>Chromosome-level assembly of the Caenorhabditis remanei genome.</title>
        <authorList>
            <person name="Teterina A.A."/>
            <person name="Willis J.H."/>
            <person name="Phillips P.C."/>
        </authorList>
    </citation>
    <scope>NUCLEOTIDE SEQUENCE [LARGE SCALE GENOMIC DNA]</scope>
    <source>
        <strain evidence="8 9">PX506</strain>
        <tissue evidence="8">Whole organism</tissue>
    </source>
</reference>
<dbReference type="EMBL" id="WUAV01000001">
    <property type="protein sequence ID" value="KAF1770823.1"/>
    <property type="molecule type" value="Genomic_DNA"/>
</dbReference>
<dbReference type="PANTHER" id="PTHR46358:SF1">
    <property type="entry name" value="TONSOKU-LIKE PROTEIN"/>
    <property type="match status" value="1"/>
</dbReference>
<feature type="compositionally biased region" description="Low complexity" evidence="7">
    <location>
        <begin position="759"/>
        <end position="769"/>
    </location>
</feature>
<organism evidence="8 9">
    <name type="scientific">Caenorhabditis remanei</name>
    <name type="common">Caenorhabditis vulgaris</name>
    <dbReference type="NCBI Taxonomy" id="31234"/>
    <lineage>
        <taxon>Eukaryota</taxon>
        <taxon>Metazoa</taxon>
        <taxon>Ecdysozoa</taxon>
        <taxon>Nematoda</taxon>
        <taxon>Chromadorea</taxon>
        <taxon>Rhabditida</taxon>
        <taxon>Rhabditina</taxon>
        <taxon>Rhabditomorpha</taxon>
        <taxon>Rhabditoidea</taxon>
        <taxon>Rhabditidae</taxon>
        <taxon>Peloderinae</taxon>
        <taxon>Caenorhabditis</taxon>
    </lineage>
</organism>
<feature type="compositionally biased region" description="Polar residues" evidence="7">
    <location>
        <begin position="745"/>
        <end position="758"/>
    </location>
</feature>
<sequence length="948" mass="108801">MNRKEKEARKLLHAGNFKDAVDKLNEAGQELHRAGDSDKAIEVLEEGSKIALQYGKLQYERSFCERTLSEIHADLGNKEQCLRHIQKFRTLSKECENKSQEQLSYHVEAWCLQQLFLNGKAERTDLEEAIKKTKESRNFVQKYGKTFKPDEVGGPPHKRMADLYTLEAQLQHQLGNTKEAMNLLAKTQQYLKSNDKSTKFEMLRTKCSVAPVSQRIDIAELMDDDAPEEKKAQALTELSHQYVLGKMLERGYKALAHALIMHQKQFGRDDLQDSVKRLCILYRLVKYSEILKSNKKSKQYSLCQLHEAIGDLYDKYYQTLLETEKKEYRQFLKENILQNYEKMLEFKRNDEDVLRANLAIALVYWDLEEYSKSRKIFEQRLELLENIGASEDKTKINFPGLEREFDVLKNAVEPLNNTKRELYEVWAHYWSDKNDEERATIWRDAAEAVPEVLIRNQDDETDFLFFEYSDDDILEKCRDENELLKLDRLTDYQLTKTNSKGETLLHLAAMKSDNHRVVEKLCSLGSKVDAKDNGGWTPLMEAVANNQCGNVKVLIRFGADVNAKSIQSFECDSPEEINHGNLTPLMDACTNGYIEIAQILIDNKARVDLRDKSGWTAYHHLKQHIEDKEVTDEETLKFAEYLRTATQNYGPLVDIPVCNIKTSSNRLNQESDDSPPDDVEDGIILGMAASRKRKFLSEYENSRNLNKRKQRSGENMRMSPPFVHIPQKRNIQPSSSYVQPRKIYRQTSSSSLTSNPRYSMSPRRSMSPSGTIRSAPSVYAGDDDIQVVGVRRSFDRPQVQIAPKLPSPAVVHQRFVPSPRQQFDLNSSEIVVKCCFQLPAGSGDEIRPEKLPMKRTMSISEVKTTVISRIPAISQFKIKAVWNKDDEDKCGVDELTLTQVADKPNQREVALVFDLGAPSAHEIYQEISKICGYCNHSSLIVVITVSEL</sequence>
<dbReference type="InterPro" id="IPR052311">
    <property type="entry name" value="MMS22L-TONSL_complex_comp"/>
</dbReference>